<proteinExistence type="predicted"/>
<dbReference type="Proteomes" id="UP000184330">
    <property type="component" value="Unassembled WGS sequence"/>
</dbReference>
<gene>
    <name evidence="2" type="ORF">PAC_05550</name>
</gene>
<reference evidence="2 3" key="1">
    <citation type="submission" date="2016-03" db="EMBL/GenBank/DDBJ databases">
        <authorList>
            <person name="Ploux O."/>
        </authorList>
    </citation>
    <scope>NUCLEOTIDE SEQUENCE [LARGE SCALE GENOMIC DNA]</scope>
    <source>
        <strain evidence="2 3">UAMH 11012</strain>
    </source>
</reference>
<evidence type="ECO:0000256" key="1">
    <source>
        <dbReference type="SAM" id="MobiDB-lite"/>
    </source>
</evidence>
<dbReference type="EMBL" id="FJOG01000006">
    <property type="protein sequence ID" value="CZR55662.1"/>
    <property type="molecule type" value="Genomic_DNA"/>
</dbReference>
<evidence type="ECO:0000313" key="2">
    <source>
        <dbReference type="EMBL" id="CZR55662.1"/>
    </source>
</evidence>
<keyword evidence="3" id="KW-1185">Reference proteome</keyword>
<feature type="region of interest" description="Disordered" evidence="1">
    <location>
        <begin position="1"/>
        <end position="68"/>
    </location>
</feature>
<protein>
    <submittedName>
        <fullName evidence="2">Uncharacterized protein</fullName>
    </submittedName>
</protein>
<feature type="compositionally biased region" description="Acidic residues" evidence="1">
    <location>
        <begin position="19"/>
        <end position="30"/>
    </location>
</feature>
<name>A0A1L7WSB4_9HELO</name>
<organism evidence="2 3">
    <name type="scientific">Phialocephala subalpina</name>
    <dbReference type="NCBI Taxonomy" id="576137"/>
    <lineage>
        <taxon>Eukaryota</taxon>
        <taxon>Fungi</taxon>
        <taxon>Dikarya</taxon>
        <taxon>Ascomycota</taxon>
        <taxon>Pezizomycotina</taxon>
        <taxon>Leotiomycetes</taxon>
        <taxon>Helotiales</taxon>
        <taxon>Mollisiaceae</taxon>
        <taxon>Phialocephala</taxon>
        <taxon>Phialocephala fortinii species complex</taxon>
    </lineage>
</organism>
<feature type="compositionally biased region" description="Low complexity" evidence="1">
    <location>
        <begin position="150"/>
        <end position="163"/>
    </location>
</feature>
<sequence length="341" mass="38918">MITEDQADAWGGTFRNDGGSDEDLDSDEEAERAQQQQTIEQHLAQSRIIFAETQPAPPEPEIDEDGEETHAARPIAFYEVSKSGLWLRCLRSHVYDSAPDFWADIVLVFGREKDTNADWEAPAIHIYSDGDELEDVDDNKGTGEDEDMSDSSSDNRSTSPPRTGRIAISSPIMAAEASGAPAQTFERFSELQSELRIEIWRWAPRIRVLPVIYDDQNVRPSTLLLRTRRNGRLSAEAINEMDLRDEEKFDLAMMIQLPKIRNRLVSEKLGILSLRRIKPGSRFFESIKSFNGIKCDLRDEFKGAKDAHPDWVFPRTQILELGYGQMLVDEQMFNLDYLQFE</sequence>
<feature type="compositionally biased region" description="Polar residues" evidence="1">
    <location>
        <begin position="33"/>
        <end position="44"/>
    </location>
</feature>
<feature type="region of interest" description="Disordered" evidence="1">
    <location>
        <begin position="128"/>
        <end position="165"/>
    </location>
</feature>
<evidence type="ECO:0000313" key="3">
    <source>
        <dbReference type="Proteomes" id="UP000184330"/>
    </source>
</evidence>
<accession>A0A1L7WSB4</accession>
<dbReference type="AlphaFoldDB" id="A0A1L7WSB4"/>